<evidence type="ECO:0000313" key="2">
    <source>
        <dbReference type="EMBL" id="CAE03637.1"/>
    </source>
</evidence>
<protein>
    <submittedName>
        <fullName evidence="2">OSJNBa0060N03.2 protein</fullName>
    </submittedName>
</protein>
<evidence type="ECO:0000313" key="3">
    <source>
        <dbReference type="Proteomes" id="UP000000763"/>
    </source>
</evidence>
<feature type="region of interest" description="Disordered" evidence="1">
    <location>
        <begin position="1"/>
        <end position="98"/>
    </location>
</feature>
<dbReference type="AlphaFoldDB" id="Q7XPF9"/>
<dbReference type="EMBL" id="AL606691">
    <property type="protein sequence ID" value="CAE03637.1"/>
    <property type="molecule type" value="Genomic_DNA"/>
</dbReference>
<organism evidence="2 3">
    <name type="scientific">Oryza sativa subsp. japonica</name>
    <name type="common">Rice</name>
    <dbReference type="NCBI Taxonomy" id="39947"/>
    <lineage>
        <taxon>Eukaryota</taxon>
        <taxon>Viridiplantae</taxon>
        <taxon>Streptophyta</taxon>
        <taxon>Embryophyta</taxon>
        <taxon>Tracheophyta</taxon>
        <taxon>Spermatophyta</taxon>
        <taxon>Magnoliopsida</taxon>
        <taxon>Liliopsida</taxon>
        <taxon>Poales</taxon>
        <taxon>Poaceae</taxon>
        <taxon>BOP clade</taxon>
        <taxon>Oryzoideae</taxon>
        <taxon>Oryzeae</taxon>
        <taxon>Oryzinae</taxon>
        <taxon>Oryza</taxon>
        <taxon>Oryza sativa</taxon>
    </lineage>
</organism>
<evidence type="ECO:0000256" key="1">
    <source>
        <dbReference type="SAM" id="MobiDB-lite"/>
    </source>
</evidence>
<gene>
    <name evidence="2" type="primary">OSJNBa0060N03.2</name>
</gene>
<dbReference type="Proteomes" id="UP000000763">
    <property type="component" value="Chromosome 4"/>
</dbReference>
<sequence>MRKSPSRTSSPIPASRQHKPSSCHFHIRTSPPINNDKTHHRQKPPAEQEAGRQRAAAALAVHTQPSRRPAAIRRGGDGSGRGRPDPARFPTNHLGKHAKDKKVTCAGRTMLQMVVHQWCTGVPINPYMARINGKRTITTFCREVHISLL</sequence>
<name>Q7XPF9_ORYSJ</name>
<feature type="compositionally biased region" description="Polar residues" evidence="1">
    <location>
        <begin position="1"/>
        <end position="12"/>
    </location>
</feature>
<proteinExistence type="predicted"/>
<accession>Q7XPF9</accession>
<reference evidence="3" key="2">
    <citation type="journal article" date="2008" name="Nucleic Acids Res.">
        <title>The rice annotation project database (RAP-DB): 2008 update.</title>
        <authorList>
            <consortium name="The rice annotation project (RAP)"/>
        </authorList>
    </citation>
    <scope>GENOME REANNOTATION</scope>
    <source>
        <strain evidence="3">cv. Nipponbare</strain>
    </source>
</reference>
<feature type="compositionally biased region" description="Basic residues" evidence="1">
    <location>
        <begin position="16"/>
        <end position="27"/>
    </location>
</feature>
<feature type="compositionally biased region" description="Basic and acidic residues" evidence="1">
    <location>
        <begin position="74"/>
        <end position="86"/>
    </location>
</feature>
<reference evidence="3" key="1">
    <citation type="journal article" date="2005" name="Nature">
        <title>The map-based sequence of the rice genome.</title>
        <authorList>
            <consortium name="International rice genome sequencing project (IRGSP)"/>
            <person name="Matsumoto T."/>
            <person name="Wu J."/>
            <person name="Kanamori H."/>
            <person name="Katayose Y."/>
            <person name="Fujisawa M."/>
            <person name="Namiki N."/>
            <person name="Mizuno H."/>
            <person name="Yamamoto K."/>
            <person name="Antonio B.A."/>
            <person name="Baba T."/>
            <person name="Sakata K."/>
            <person name="Nagamura Y."/>
            <person name="Aoki H."/>
            <person name="Arikawa K."/>
            <person name="Arita K."/>
            <person name="Bito T."/>
            <person name="Chiden Y."/>
            <person name="Fujitsuka N."/>
            <person name="Fukunaka R."/>
            <person name="Hamada M."/>
            <person name="Harada C."/>
            <person name="Hayashi A."/>
            <person name="Hijishita S."/>
            <person name="Honda M."/>
            <person name="Hosokawa S."/>
            <person name="Ichikawa Y."/>
            <person name="Idonuma A."/>
            <person name="Iijima M."/>
            <person name="Ikeda M."/>
            <person name="Ikeno M."/>
            <person name="Ito K."/>
            <person name="Ito S."/>
            <person name="Ito T."/>
            <person name="Ito Y."/>
            <person name="Ito Y."/>
            <person name="Iwabuchi A."/>
            <person name="Kamiya K."/>
            <person name="Karasawa W."/>
            <person name="Kurita K."/>
            <person name="Katagiri S."/>
            <person name="Kikuta A."/>
            <person name="Kobayashi H."/>
            <person name="Kobayashi N."/>
            <person name="Machita K."/>
            <person name="Maehara T."/>
            <person name="Masukawa M."/>
            <person name="Mizubayashi T."/>
            <person name="Mukai Y."/>
            <person name="Nagasaki H."/>
            <person name="Nagata Y."/>
            <person name="Naito S."/>
            <person name="Nakashima M."/>
            <person name="Nakama Y."/>
            <person name="Nakamichi Y."/>
            <person name="Nakamura M."/>
            <person name="Meguro A."/>
            <person name="Negishi M."/>
            <person name="Ohta I."/>
            <person name="Ohta T."/>
            <person name="Okamoto M."/>
            <person name="Ono N."/>
            <person name="Saji S."/>
            <person name="Sakaguchi M."/>
            <person name="Sakai K."/>
            <person name="Shibata M."/>
            <person name="Shimokawa T."/>
            <person name="Song J."/>
            <person name="Takazaki Y."/>
            <person name="Terasawa K."/>
            <person name="Tsugane M."/>
            <person name="Tsuji K."/>
            <person name="Ueda S."/>
            <person name="Waki K."/>
            <person name="Yamagata H."/>
            <person name="Yamamoto M."/>
            <person name="Yamamoto S."/>
            <person name="Yamane H."/>
            <person name="Yoshiki S."/>
            <person name="Yoshihara R."/>
            <person name="Yukawa K."/>
            <person name="Zhong H."/>
            <person name="Yano M."/>
            <person name="Yuan Q."/>
            <person name="Ouyang S."/>
            <person name="Liu J."/>
            <person name="Jones K.M."/>
            <person name="Gansberger K."/>
            <person name="Moffat K."/>
            <person name="Hill J."/>
            <person name="Bera J."/>
            <person name="Fadrosh D."/>
            <person name="Jin S."/>
            <person name="Johri S."/>
            <person name="Kim M."/>
            <person name="Overton L."/>
            <person name="Reardon M."/>
            <person name="Tsitrin T."/>
            <person name="Vuong H."/>
            <person name="Weaver B."/>
            <person name="Ciecko A."/>
            <person name="Tallon L."/>
            <person name="Jackson J."/>
            <person name="Pai G."/>
            <person name="Aken S.V."/>
            <person name="Utterback T."/>
            <person name="Reidmuller S."/>
            <person name="Feldblyum T."/>
            <person name="Hsiao J."/>
            <person name="Zismann V."/>
            <person name="Iobst S."/>
            <person name="de Vazeille A.R."/>
            <person name="Buell C.R."/>
            <person name="Ying K."/>
            <person name="Li Y."/>
            <person name="Lu T."/>
            <person name="Huang Y."/>
            <person name="Zhao Q."/>
            <person name="Feng Q."/>
            <person name="Zhang L."/>
            <person name="Zhu J."/>
            <person name="Weng Q."/>
            <person name="Mu J."/>
            <person name="Lu Y."/>
            <person name="Fan D."/>
            <person name="Liu Y."/>
            <person name="Guan J."/>
            <person name="Zhang Y."/>
            <person name="Yu S."/>
            <person name="Liu X."/>
            <person name="Zhang Y."/>
            <person name="Hong G."/>
            <person name="Han B."/>
            <person name="Choisne N."/>
            <person name="Demange N."/>
            <person name="Orjeda G."/>
            <person name="Samain S."/>
            <person name="Cattolico L."/>
            <person name="Pelletier E."/>
            <person name="Couloux A."/>
            <person name="Segurens B."/>
            <person name="Wincker P."/>
            <person name="D'Hont A."/>
            <person name="Scarpelli C."/>
            <person name="Weissenbach J."/>
            <person name="Salanoubat M."/>
            <person name="Quetier F."/>
            <person name="Yu Y."/>
            <person name="Kim H.R."/>
            <person name="Rambo T."/>
            <person name="Currie J."/>
            <person name="Collura K."/>
            <person name="Luo M."/>
            <person name="Yang T."/>
            <person name="Ammiraju J.S.S."/>
            <person name="Engler F."/>
            <person name="Soderlund C."/>
            <person name="Wing R.A."/>
            <person name="Palmer L.E."/>
            <person name="de la Bastide M."/>
            <person name="Spiegel L."/>
            <person name="Nascimento L."/>
            <person name="Zutavern T."/>
            <person name="O'Shaughnessy A."/>
            <person name="Dike S."/>
            <person name="Dedhia N."/>
            <person name="Preston R."/>
            <person name="Balija V."/>
            <person name="McCombie W.R."/>
            <person name="Chow T."/>
            <person name="Chen H."/>
            <person name="Chung M."/>
            <person name="Chen C."/>
            <person name="Shaw J."/>
            <person name="Wu H."/>
            <person name="Hsiao K."/>
            <person name="Chao Y."/>
            <person name="Chu M."/>
            <person name="Cheng C."/>
            <person name="Hour A."/>
            <person name="Lee P."/>
            <person name="Lin S."/>
            <person name="Lin Y."/>
            <person name="Liou J."/>
            <person name="Liu S."/>
            <person name="Hsing Y."/>
            <person name="Raghuvanshi S."/>
            <person name="Mohanty A."/>
            <person name="Bharti A.K."/>
            <person name="Gaur A."/>
            <person name="Gupta V."/>
            <person name="Kumar D."/>
            <person name="Ravi V."/>
            <person name="Vij S."/>
            <person name="Kapur A."/>
            <person name="Khurana P."/>
            <person name="Khurana P."/>
            <person name="Khurana J.P."/>
            <person name="Tyagi A.K."/>
            <person name="Gaikwad K."/>
            <person name="Singh A."/>
            <person name="Dalal V."/>
            <person name="Srivastava S."/>
            <person name="Dixit A."/>
            <person name="Pal A.K."/>
            <person name="Ghazi I.A."/>
            <person name="Yadav M."/>
            <person name="Pandit A."/>
            <person name="Bhargava A."/>
            <person name="Sureshbabu K."/>
            <person name="Batra K."/>
            <person name="Sharma T.R."/>
            <person name="Mohapatra T."/>
            <person name="Singh N.K."/>
            <person name="Messing J."/>
            <person name="Nelson A.B."/>
            <person name="Fuks G."/>
            <person name="Kavchok S."/>
            <person name="Keizer G."/>
            <person name="Linton E."/>
            <person name="Llaca V."/>
            <person name="Song R."/>
            <person name="Tanyolac B."/>
            <person name="Young S."/>
            <person name="Ho-Il K."/>
            <person name="Hahn J.H."/>
            <person name="Sangsakoo G."/>
            <person name="Vanavichit A."/>
            <person name="de Mattos Luiz.A.T."/>
            <person name="Zimmer P.D."/>
            <person name="Malone G."/>
            <person name="Dellagostin O."/>
            <person name="de Oliveira A.C."/>
            <person name="Bevan M."/>
            <person name="Bancroft I."/>
            <person name="Minx P."/>
            <person name="Cordum H."/>
            <person name="Wilson R."/>
            <person name="Cheng Z."/>
            <person name="Jin W."/>
            <person name="Jiang J."/>
            <person name="Leong S.A."/>
            <person name="Iwama H."/>
            <person name="Gojobori T."/>
            <person name="Itoh T."/>
            <person name="Niimura Y."/>
            <person name="Fujii Y."/>
            <person name="Habara T."/>
            <person name="Sakai H."/>
            <person name="Sato Y."/>
            <person name="Wilson G."/>
            <person name="Kumar K."/>
            <person name="McCouch S."/>
            <person name="Juretic N."/>
            <person name="Hoen D."/>
            <person name="Wright S."/>
            <person name="Bruskiewich R."/>
            <person name="Bureau T."/>
            <person name="Miyao A."/>
            <person name="Hirochika H."/>
            <person name="Nishikawa T."/>
            <person name="Kadowaki K."/>
            <person name="Sugiura M."/>
            <person name="Burr B."/>
            <person name="Sasaki T."/>
        </authorList>
    </citation>
    <scope>NUCLEOTIDE SEQUENCE [LARGE SCALE GENOMIC DNA]</scope>
    <source>
        <strain evidence="3">cv. Nipponbare</strain>
    </source>
</reference>